<evidence type="ECO:0000313" key="2">
    <source>
        <dbReference type="EMBL" id="QSO49002.1"/>
    </source>
</evidence>
<feature type="transmembrane region" description="Helical" evidence="1">
    <location>
        <begin position="96"/>
        <end position="119"/>
    </location>
</feature>
<reference evidence="2 3" key="1">
    <citation type="submission" date="2021-02" db="EMBL/GenBank/DDBJ databases">
        <title>Alicyclobacillus curvatus sp. nov. and Alicyclobacillus mengziensis sp. nov., two acidophilic bacteria isolated from acid mine drainage.</title>
        <authorList>
            <person name="Huang Y."/>
        </authorList>
    </citation>
    <scope>NUCLEOTIDE SEQUENCE [LARGE SCALE GENOMIC DNA]</scope>
    <source>
        <strain evidence="2 3">S30H14</strain>
    </source>
</reference>
<dbReference type="KEGG" id="afx:JZ786_08760"/>
<feature type="transmembrane region" description="Helical" evidence="1">
    <location>
        <begin position="25"/>
        <end position="48"/>
    </location>
</feature>
<keyword evidence="1" id="KW-0472">Membrane</keyword>
<evidence type="ECO:0000256" key="1">
    <source>
        <dbReference type="SAM" id="Phobius"/>
    </source>
</evidence>
<feature type="transmembrane region" description="Helical" evidence="1">
    <location>
        <begin position="168"/>
        <end position="189"/>
    </location>
</feature>
<dbReference type="AlphaFoldDB" id="A0A9X7W2J3"/>
<keyword evidence="1" id="KW-0812">Transmembrane</keyword>
<feature type="transmembrane region" description="Helical" evidence="1">
    <location>
        <begin position="68"/>
        <end position="89"/>
    </location>
</feature>
<dbReference type="RefSeq" id="WP_206658316.1">
    <property type="nucleotide sequence ID" value="NZ_CP071182.1"/>
</dbReference>
<keyword evidence="1" id="KW-1133">Transmembrane helix</keyword>
<sequence>MAVNPSTTPHLDHHENMDPQANANLAVWGGLVAVTFLTSTFVASNVYLRGWSPTKFVLKSALLKDLPYYAVLLSILSAVILLVASRFFAKDKWRAFSLTLALGTLSYVALAVVQFQLMLRFGHASAQSATIYAPTAIIQFVLTAVGVVLLAATGWYMGFANKAKINAFFPVAMNVWLYSAMSGIVILLLEDVLTVGQFAAWCGQHLT</sequence>
<name>A0A9X7W2J3_9BACL</name>
<gene>
    <name evidence="2" type="ORF">JZ786_08760</name>
</gene>
<evidence type="ECO:0000313" key="3">
    <source>
        <dbReference type="Proteomes" id="UP000663505"/>
    </source>
</evidence>
<dbReference type="Proteomes" id="UP000663505">
    <property type="component" value="Chromosome"/>
</dbReference>
<keyword evidence="3" id="KW-1185">Reference proteome</keyword>
<proteinExistence type="predicted"/>
<protein>
    <submittedName>
        <fullName evidence="2">Uncharacterized protein</fullName>
    </submittedName>
</protein>
<feature type="transmembrane region" description="Helical" evidence="1">
    <location>
        <begin position="131"/>
        <end position="156"/>
    </location>
</feature>
<dbReference type="EMBL" id="CP071182">
    <property type="protein sequence ID" value="QSO49002.1"/>
    <property type="molecule type" value="Genomic_DNA"/>
</dbReference>
<organism evidence="2 3">
    <name type="scientific">Alicyclobacillus mengziensis</name>
    <dbReference type="NCBI Taxonomy" id="2931921"/>
    <lineage>
        <taxon>Bacteria</taxon>
        <taxon>Bacillati</taxon>
        <taxon>Bacillota</taxon>
        <taxon>Bacilli</taxon>
        <taxon>Bacillales</taxon>
        <taxon>Alicyclobacillaceae</taxon>
        <taxon>Alicyclobacillus</taxon>
    </lineage>
</organism>
<accession>A0A9X7W2J3</accession>